<evidence type="ECO:0000313" key="1">
    <source>
        <dbReference type="EMBL" id="OOK65008.1"/>
    </source>
</evidence>
<dbReference type="EMBL" id="MVBM01000011">
    <property type="protein sequence ID" value="OOK65008.1"/>
    <property type="molecule type" value="Genomic_DNA"/>
</dbReference>
<proteinExistence type="predicted"/>
<name>A0A1V3WE10_MYCKA</name>
<sequence length="133" mass="13905">MLAVVLPVTDGSDVCGIGVFAATVDDTAAIMNDDPGVAAAYSPTTYTLAEAFPVTPCLDGSAAVPLQPGVPCRLALRRTRLLRRLRRRPGSEQAASGHRAGSARCRAEALNVHSRLRVRAYGFQSVTTAADGP</sequence>
<gene>
    <name evidence="1" type="ORF">BZL30_8842</name>
</gene>
<comment type="caution">
    <text evidence="1">The sequence shown here is derived from an EMBL/GenBank/DDBJ whole genome shotgun (WGS) entry which is preliminary data.</text>
</comment>
<organism evidence="1 2">
    <name type="scientific">Mycobacterium kansasii</name>
    <dbReference type="NCBI Taxonomy" id="1768"/>
    <lineage>
        <taxon>Bacteria</taxon>
        <taxon>Bacillati</taxon>
        <taxon>Actinomycetota</taxon>
        <taxon>Actinomycetes</taxon>
        <taxon>Mycobacteriales</taxon>
        <taxon>Mycobacteriaceae</taxon>
        <taxon>Mycobacterium</taxon>
    </lineage>
</organism>
<accession>A0A1V3WE10</accession>
<protein>
    <submittedName>
        <fullName evidence="1">Uncharacterized protein</fullName>
    </submittedName>
</protein>
<evidence type="ECO:0000313" key="2">
    <source>
        <dbReference type="Proteomes" id="UP000189229"/>
    </source>
</evidence>
<dbReference type="AlphaFoldDB" id="A0A1V3WE10"/>
<dbReference type="Proteomes" id="UP000189229">
    <property type="component" value="Unassembled WGS sequence"/>
</dbReference>
<reference evidence="1 2" key="1">
    <citation type="submission" date="2017-02" db="EMBL/GenBank/DDBJ databases">
        <title>Complete genome sequences of Mycobacterium kansasii strains isolated from rhesus macaques.</title>
        <authorList>
            <person name="Panda A."/>
            <person name="Nagaraj S."/>
            <person name="Zhao X."/>
            <person name="Tettelin H."/>
            <person name="Detolla L.J."/>
        </authorList>
    </citation>
    <scope>NUCLEOTIDE SEQUENCE [LARGE SCALE GENOMIC DNA]</scope>
    <source>
        <strain evidence="1 2">11-3813</strain>
    </source>
</reference>